<accession>A0ABU4DR10</accession>
<reference evidence="1 2" key="1">
    <citation type="submission" date="2022-11" db="EMBL/GenBank/DDBJ databases">
        <title>Deinococcus ZS9-10, Low Temperature and Draught-tolerating, UV-resistant Bacteria from Continental Antarctica.</title>
        <authorList>
            <person name="Cheng L."/>
        </authorList>
    </citation>
    <scope>NUCLEOTIDE SEQUENCE [LARGE SCALE GENOMIC DNA]</scope>
    <source>
        <strain evidence="1 2">ZS9-10</strain>
    </source>
</reference>
<evidence type="ECO:0000313" key="2">
    <source>
        <dbReference type="Proteomes" id="UP001276150"/>
    </source>
</evidence>
<evidence type="ECO:0008006" key="3">
    <source>
        <dbReference type="Google" id="ProtNLM"/>
    </source>
</evidence>
<organism evidence="1 2">
    <name type="scientific">Deinococcus arenicola</name>
    <dbReference type="NCBI Taxonomy" id="2994950"/>
    <lineage>
        <taxon>Bacteria</taxon>
        <taxon>Thermotogati</taxon>
        <taxon>Deinococcota</taxon>
        <taxon>Deinococci</taxon>
        <taxon>Deinococcales</taxon>
        <taxon>Deinococcaceae</taxon>
        <taxon>Deinococcus</taxon>
    </lineage>
</organism>
<proteinExistence type="predicted"/>
<comment type="caution">
    <text evidence="1">The sequence shown here is derived from an EMBL/GenBank/DDBJ whole genome shotgun (WGS) entry which is preliminary data.</text>
</comment>
<name>A0ABU4DR10_9DEIO</name>
<dbReference type="Proteomes" id="UP001276150">
    <property type="component" value="Unassembled WGS sequence"/>
</dbReference>
<dbReference type="RefSeq" id="WP_317639452.1">
    <property type="nucleotide sequence ID" value="NZ_JAPMIV010000007.1"/>
</dbReference>
<gene>
    <name evidence="1" type="ORF">ORD21_05930</name>
</gene>
<keyword evidence="2" id="KW-1185">Reference proteome</keyword>
<evidence type="ECO:0000313" key="1">
    <source>
        <dbReference type="EMBL" id="MDV6374134.1"/>
    </source>
</evidence>
<dbReference type="EMBL" id="JAPMIV010000007">
    <property type="protein sequence ID" value="MDV6374134.1"/>
    <property type="molecule type" value="Genomic_DNA"/>
</dbReference>
<sequence length="221" mass="24484">MTSQPLRVNRPALLSFFNEGLAEAKGHHTALTGMLGEPLAVALLLHYLNRNGGQAHCVSTKVTTGKKKGNWLDAWIDDGNGTLYQTEIKMWAGNAIGGLKLKLDADAGTLLAGGLRQWAGIWDSEKQIFKDMKVGKVLTPMQKPQGYESACVEPLACFWWMLQQPGGSEPWFTVPTSDASFKEVHIFSLTAYLLSLSDETLHLDMPLLSQRLTLLERLFQR</sequence>
<protein>
    <recommendedName>
        <fullName evidence="3">Restriction endonuclease</fullName>
    </recommendedName>
</protein>